<dbReference type="EMBL" id="JBEPSD010000002">
    <property type="protein sequence ID" value="MET4570071.1"/>
    <property type="molecule type" value="Genomic_DNA"/>
</dbReference>
<feature type="domain" description="HTH hxlR-type" evidence="4">
    <location>
        <begin position="22"/>
        <end position="122"/>
    </location>
</feature>
<dbReference type="PANTHER" id="PTHR33204:SF37">
    <property type="entry name" value="HTH-TYPE TRANSCRIPTIONAL REGULATOR YODB"/>
    <property type="match status" value="1"/>
</dbReference>
<dbReference type="InterPro" id="IPR036388">
    <property type="entry name" value="WH-like_DNA-bd_sf"/>
</dbReference>
<dbReference type="InterPro" id="IPR002577">
    <property type="entry name" value="HTH_HxlR"/>
</dbReference>
<evidence type="ECO:0000256" key="3">
    <source>
        <dbReference type="ARBA" id="ARBA00023163"/>
    </source>
</evidence>
<dbReference type="GO" id="GO:0003677">
    <property type="term" value="F:DNA binding"/>
    <property type="evidence" value="ECO:0007669"/>
    <property type="project" value="UniProtKB-KW"/>
</dbReference>
<dbReference type="RefSeq" id="WP_354550450.1">
    <property type="nucleotide sequence ID" value="NZ_JBEPSD010000002.1"/>
</dbReference>
<dbReference type="Gene3D" id="1.10.10.10">
    <property type="entry name" value="Winged helix-like DNA-binding domain superfamily/Winged helix DNA-binding domain"/>
    <property type="match status" value="1"/>
</dbReference>
<keyword evidence="6" id="KW-1185">Reference proteome</keyword>
<dbReference type="PANTHER" id="PTHR33204">
    <property type="entry name" value="TRANSCRIPTIONAL REGULATOR, MARR FAMILY"/>
    <property type="match status" value="1"/>
</dbReference>
<protein>
    <submittedName>
        <fullName evidence="5">DNA-binding HxlR family transcriptional regulator</fullName>
    </submittedName>
</protein>
<sequence length="137" mass="15004">MGEHEPAASRRPDTADAAPAPVPVASMVESIVGCKWSIRLLQLCAEGNHRPSALLRACTGLSAKVMNERLRKMTRFGIMHRTVHGEKPPVEVEYRLTPFGRRFMGILEEVQRLQQAVECGAIGEAGDAAEKTRRGNA</sequence>
<gene>
    <name evidence="5" type="ORF">ABIE04_002432</name>
</gene>
<name>A0ABV2PYF3_9GAMM</name>
<dbReference type="Proteomes" id="UP001549251">
    <property type="component" value="Unassembled WGS sequence"/>
</dbReference>
<evidence type="ECO:0000256" key="1">
    <source>
        <dbReference type="ARBA" id="ARBA00023015"/>
    </source>
</evidence>
<evidence type="ECO:0000313" key="5">
    <source>
        <dbReference type="EMBL" id="MET4570071.1"/>
    </source>
</evidence>
<dbReference type="SUPFAM" id="SSF46785">
    <property type="entry name" value="Winged helix' DNA-binding domain"/>
    <property type="match status" value="1"/>
</dbReference>
<evidence type="ECO:0000313" key="6">
    <source>
        <dbReference type="Proteomes" id="UP001549251"/>
    </source>
</evidence>
<accession>A0ABV2PYF3</accession>
<keyword evidence="1" id="KW-0805">Transcription regulation</keyword>
<reference evidence="5 6" key="1">
    <citation type="submission" date="2024-06" db="EMBL/GenBank/DDBJ databases">
        <title>Sorghum-associated microbial communities from plants grown in Nebraska, USA.</title>
        <authorList>
            <person name="Schachtman D."/>
        </authorList>
    </citation>
    <scope>NUCLEOTIDE SEQUENCE [LARGE SCALE GENOMIC DNA]</scope>
    <source>
        <strain evidence="5 6">1757</strain>
    </source>
</reference>
<comment type="caution">
    <text evidence="5">The sequence shown here is derived from an EMBL/GenBank/DDBJ whole genome shotgun (WGS) entry which is preliminary data.</text>
</comment>
<evidence type="ECO:0000259" key="4">
    <source>
        <dbReference type="PROSITE" id="PS51118"/>
    </source>
</evidence>
<keyword evidence="2 5" id="KW-0238">DNA-binding</keyword>
<organism evidence="5 6">
    <name type="scientific">Rhodanobacter soli</name>
    <dbReference type="NCBI Taxonomy" id="590609"/>
    <lineage>
        <taxon>Bacteria</taxon>
        <taxon>Pseudomonadati</taxon>
        <taxon>Pseudomonadota</taxon>
        <taxon>Gammaproteobacteria</taxon>
        <taxon>Lysobacterales</taxon>
        <taxon>Rhodanobacteraceae</taxon>
        <taxon>Rhodanobacter</taxon>
    </lineage>
</organism>
<dbReference type="Pfam" id="PF01638">
    <property type="entry name" value="HxlR"/>
    <property type="match status" value="1"/>
</dbReference>
<dbReference type="InterPro" id="IPR036390">
    <property type="entry name" value="WH_DNA-bd_sf"/>
</dbReference>
<proteinExistence type="predicted"/>
<evidence type="ECO:0000256" key="2">
    <source>
        <dbReference type="ARBA" id="ARBA00023125"/>
    </source>
</evidence>
<dbReference type="PROSITE" id="PS51118">
    <property type="entry name" value="HTH_HXLR"/>
    <property type="match status" value="1"/>
</dbReference>
<keyword evidence="3" id="KW-0804">Transcription</keyword>